<reference evidence="7 8" key="1">
    <citation type="journal article" date="2003" name="Int. J. Syst. Evol. Microbiol.">
        <title>Halobacillus salinus sp. nov., isolated from a salt lake on the coast of the East Sea in Korea.</title>
        <authorList>
            <person name="Yoon J.H."/>
            <person name="Kang K.H."/>
            <person name="Park Y.H."/>
        </authorList>
    </citation>
    <scope>NUCLEOTIDE SEQUENCE [LARGE SCALE GENOMIC DNA]</scope>
    <source>
        <strain evidence="7 8">HSL-3</strain>
    </source>
</reference>
<dbReference type="InterPro" id="IPR001977">
    <property type="entry name" value="Depp_CoAkinase"/>
</dbReference>
<dbReference type="GO" id="GO:0015937">
    <property type="term" value="P:coenzyme A biosynthetic process"/>
    <property type="evidence" value="ECO:0007669"/>
    <property type="project" value="UniProtKB-UniRule"/>
</dbReference>
<keyword evidence="5" id="KW-0963">Cytoplasm</keyword>
<comment type="catalytic activity">
    <reaction evidence="5">
        <text>3'-dephospho-CoA + ATP = ADP + CoA + H(+)</text>
        <dbReference type="Rhea" id="RHEA:18245"/>
        <dbReference type="ChEBI" id="CHEBI:15378"/>
        <dbReference type="ChEBI" id="CHEBI:30616"/>
        <dbReference type="ChEBI" id="CHEBI:57287"/>
        <dbReference type="ChEBI" id="CHEBI:57328"/>
        <dbReference type="ChEBI" id="CHEBI:456216"/>
        <dbReference type="EC" id="2.7.1.24"/>
    </reaction>
</comment>
<keyword evidence="5 7" id="KW-0808">Transferase</keyword>
<evidence type="ECO:0000313" key="8">
    <source>
        <dbReference type="Proteomes" id="UP000297982"/>
    </source>
</evidence>
<dbReference type="EC" id="2.7.1.24" evidence="5 6"/>
<protein>
    <recommendedName>
        <fullName evidence="5 6">Dephospho-CoA kinase</fullName>
        <ecNumber evidence="5 6">2.7.1.24</ecNumber>
    </recommendedName>
    <alternativeName>
        <fullName evidence="5">Dephosphocoenzyme A kinase</fullName>
    </alternativeName>
</protein>
<dbReference type="GO" id="GO:0004140">
    <property type="term" value="F:dephospho-CoA kinase activity"/>
    <property type="evidence" value="ECO:0007669"/>
    <property type="project" value="UniProtKB-UniRule"/>
</dbReference>
<keyword evidence="4 5" id="KW-0173">Coenzyme A biosynthesis</keyword>
<dbReference type="Gene3D" id="3.40.50.300">
    <property type="entry name" value="P-loop containing nucleotide triphosphate hydrolases"/>
    <property type="match status" value="1"/>
</dbReference>
<keyword evidence="3 5" id="KW-0067">ATP-binding</keyword>
<dbReference type="PANTHER" id="PTHR10695:SF46">
    <property type="entry name" value="BIFUNCTIONAL COENZYME A SYNTHASE-RELATED"/>
    <property type="match status" value="1"/>
</dbReference>
<comment type="pathway">
    <text evidence="5">Cofactor biosynthesis; coenzyme A biosynthesis; CoA from (R)-pantothenate: step 5/5.</text>
</comment>
<keyword evidence="8" id="KW-1185">Reference proteome</keyword>
<evidence type="ECO:0000256" key="3">
    <source>
        <dbReference type="ARBA" id="ARBA00022840"/>
    </source>
</evidence>
<dbReference type="FunFam" id="3.40.50.300:FF:000485">
    <property type="entry name" value="Dephospho-CoA kinase CAB5"/>
    <property type="match status" value="1"/>
</dbReference>
<dbReference type="AlphaFoldDB" id="A0A4Z0H2B1"/>
<comment type="subcellular location">
    <subcellularLocation>
        <location evidence="5">Cytoplasm</location>
    </subcellularLocation>
</comment>
<evidence type="ECO:0000256" key="6">
    <source>
        <dbReference type="NCBIfam" id="TIGR00152"/>
    </source>
</evidence>
<dbReference type="RefSeq" id="WP_135326701.1">
    <property type="nucleotide sequence ID" value="NZ_SRJC01000001.1"/>
</dbReference>
<dbReference type="HAMAP" id="MF_00376">
    <property type="entry name" value="Dephospho_CoA_kinase"/>
    <property type="match status" value="1"/>
</dbReference>
<dbReference type="Pfam" id="PF01121">
    <property type="entry name" value="CoaE"/>
    <property type="match status" value="1"/>
</dbReference>
<keyword evidence="5 7" id="KW-0418">Kinase</keyword>
<dbReference type="SUPFAM" id="SSF52540">
    <property type="entry name" value="P-loop containing nucleoside triphosphate hydrolases"/>
    <property type="match status" value="1"/>
</dbReference>
<dbReference type="NCBIfam" id="TIGR00152">
    <property type="entry name" value="dephospho-CoA kinase"/>
    <property type="match status" value="1"/>
</dbReference>
<evidence type="ECO:0000256" key="5">
    <source>
        <dbReference type="HAMAP-Rule" id="MF_00376"/>
    </source>
</evidence>
<comment type="caution">
    <text evidence="7">The sequence shown here is derived from an EMBL/GenBank/DDBJ whole genome shotgun (WGS) entry which is preliminary data.</text>
</comment>
<feature type="binding site" evidence="5">
    <location>
        <begin position="12"/>
        <end position="17"/>
    </location>
    <ligand>
        <name>ATP</name>
        <dbReference type="ChEBI" id="CHEBI:30616"/>
    </ligand>
</feature>
<evidence type="ECO:0000256" key="2">
    <source>
        <dbReference type="ARBA" id="ARBA00022741"/>
    </source>
</evidence>
<dbReference type="PROSITE" id="PS51219">
    <property type="entry name" value="DPCK"/>
    <property type="match status" value="1"/>
</dbReference>
<dbReference type="InterPro" id="IPR027417">
    <property type="entry name" value="P-loop_NTPase"/>
</dbReference>
<evidence type="ECO:0000313" key="7">
    <source>
        <dbReference type="EMBL" id="TGB04089.1"/>
    </source>
</evidence>
<name>A0A4Z0H2B1_9BACI</name>
<gene>
    <name evidence="5" type="primary">coaE</name>
    <name evidence="7" type="ORF">E4663_03510</name>
</gene>
<dbReference type="Proteomes" id="UP000297982">
    <property type="component" value="Unassembled WGS sequence"/>
</dbReference>
<dbReference type="PANTHER" id="PTHR10695">
    <property type="entry name" value="DEPHOSPHO-COA KINASE-RELATED"/>
    <property type="match status" value="1"/>
</dbReference>
<dbReference type="STRING" id="192814.GCA_900166575_01028"/>
<dbReference type="CDD" id="cd02022">
    <property type="entry name" value="DPCK"/>
    <property type="match status" value="1"/>
</dbReference>
<comment type="function">
    <text evidence="5">Catalyzes the phosphorylation of the 3'-hydroxyl group of dephosphocoenzyme A to form coenzyme A.</text>
</comment>
<keyword evidence="2 5" id="KW-0547">Nucleotide-binding</keyword>
<sequence>MTLVIGLTGGIATGKSTVSNMFQEFDIPVIDADQLSRDVVEPGQKAYEEIVRTFGERVLHDNGEIDRKALGSIIFKEEEKRKQLNAIVHPEVRKEMVDQRDRFKQENRKAVVLDIPLLFESELMDYVDRILVVYVDEKTQLERLMERDQSAEKEAMQRIQSQIPISSKRERADEVIDNTGTINDSFKQLEDILHRWDIV</sequence>
<proteinExistence type="inferred from homology"/>
<organism evidence="7 8">
    <name type="scientific">Halobacillus salinus</name>
    <dbReference type="NCBI Taxonomy" id="192814"/>
    <lineage>
        <taxon>Bacteria</taxon>
        <taxon>Bacillati</taxon>
        <taxon>Bacillota</taxon>
        <taxon>Bacilli</taxon>
        <taxon>Bacillales</taxon>
        <taxon>Bacillaceae</taxon>
        <taxon>Halobacillus</taxon>
    </lineage>
</organism>
<accession>A0A4Z0H2B1</accession>
<dbReference type="UniPathway" id="UPA00241">
    <property type="reaction ID" value="UER00356"/>
</dbReference>
<comment type="similarity">
    <text evidence="1 5">Belongs to the CoaE family.</text>
</comment>
<evidence type="ECO:0000256" key="4">
    <source>
        <dbReference type="ARBA" id="ARBA00022993"/>
    </source>
</evidence>
<dbReference type="GO" id="GO:0005737">
    <property type="term" value="C:cytoplasm"/>
    <property type="evidence" value="ECO:0007669"/>
    <property type="project" value="UniProtKB-SubCell"/>
</dbReference>
<evidence type="ECO:0000256" key="1">
    <source>
        <dbReference type="ARBA" id="ARBA00009018"/>
    </source>
</evidence>
<dbReference type="GO" id="GO:0005524">
    <property type="term" value="F:ATP binding"/>
    <property type="evidence" value="ECO:0007669"/>
    <property type="project" value="UniProtKB-UniRule"/>
</dbReference>
<dbReference type="EMBL" id="SRJC01000001">
    <property type="protein sequence ID" value="TGB04089.1"/>
    <property type="molecule type" value="Genomic_DNA"/>
</dbReference>